<dbReference type="STRING" id="1045775.SAMN05216378_5532"/>
<gene>
    <name evidence="1" type="ORF">SAMN05216378_5532</name>
</gene>
<reference evidence="2" key="1">
    <citation type="submission" date="2016-10" db="EMBL/GenBank/DDBJ databases">
        <authorList>
            <person name="Varghese N."/>
            <person name="Submissions S."/>
        </authorList>
    </citation>
    <scope>NUCLEOTIDE SEQUENCE [LARGE SCALE GENOMIC DNA]</scope>
    <source>
        <strain evidence="2">CGMCC 1.10784</strain>
    </source>
</reference>
<dbReference type="RefSeq" id="WP_091189792.1">
    <property type="nucleotide sequence ID" value="NZ_FOMT01000006.1"/>
</dbReference>
<dbReference type="Proteomes" id="UP000198855">
    <property type="component" value="Unassembled WGS sequence"/>
</dbReference>
<dbReference type="AlphaFoldDB" id="A0A1I2GVP8"/>
<proteinExistence type="predicted"/>
<keyword evidence="2" id="KW-1185">Reference proteome</keyword>
<sequence length="111" mass="12609">MNETLLIKHAVGGRTFVDSSKQPVPYEVAHEAGQWQFTVHTPQHAGIDEILKWKQELNVFIFRAYNDGRPTLKIWYSVAADTVKYDAAGEKLTFAASSCIEYVPEEFGYKL</sequence>
<dbReference type="EMBL" id="FOMT01000006">
    <property type="protein sequence ID" value="SFF22024.1"/>
    <property type="molecule type" value="Genomic_DNA"/>
</dbReference>
<accession>A0A1I2GVP8</accession>
<organism evidence="1 2">
    <name type="scientific">Paenibacillus catalpae</name>
    <dbReference type="NCBI Taxonomy" id="1045775"/>
    <lineage>
        <taxon>Bacteria</taxon>
        <taxon>Bacillati</taxon>
        <taxon>Bacillota</taxon>
        <taxon>Bacilli</taxon>
        <taxon>Bacillales</taxon>
        <taxon>Paenibacillaceae</taxon>
        <taxon>Paenibacillus</taxon>
    </lineage>
</organism>
<evidence type="ECO:0000313" key="1">
    <source>
        <dbReference type="EMBL" id="SFF22024.1"/>
    </source>
</evidence>
<evidence type="ECO:0000313" key="2">
    <source>
        <dbReference type="Proteomes" id="UP000198855"/>
    </source>
</evidence>
<dbReference type="OrthoDB" id="2878419at2"/>
<name>A0A1I2GVP8_9BACL</name>
<protein>
    <submittedName>
        <fullName evidence="1">Uncharacterized protein</fullName>
    </submittedName>
</protein>